<keyword evidence="5" id="KW-0238">DNA-binding</keyword>
<comment type="cofactor">
    <cofactor evidence="7">
        <name>Zn(2+)</name>
        <dbReference type="ChEBI" id="CHEBI:29105"/>
    </cofactor>
    <text evidence="7">Binds 1 zinc ion per subunit.</text>
</comment>
<evidence type="ECO:0000256" key="3">
    <source>
        <dbReference type="ARBA" id="ARBA00022833"/>
    </source>
</evidence>
<dbReference type="PANTHER" id="PTHR33202">
    <property type="entry name" value="ZINC UPTAKE REGULATION PROTEIN"/>
    <property type="match status" value="1"/>
</dbReference>
<feature type="binding site" evidence="7">
    <location>
        <position position="117"/>
    </location>
    <ligand>
        <name>Zn(2+)</name>
        <dbReference type="ChEBI" id="CHEBI:29105"/>
    </ligand>
</feature>
<feature type="binding site" evidence="7">
    <location>
        <position position="79"/>
    </location>
    <ligand>
        <name>Zn(2+)</name>
        <dbReference type="ChEBI" id="CHEBI:29105"/>
    </ligand>
</feature>
<dbReference type="SUPFAM" id="SSF46785">
    <property type="entry name" value="Winged helix' DNA-binding domain"/>
    <property type="match status" value="1"/>
</dbReference>
<dbReference type="RefSeq" id="WP_112114901.1">
    <property type="nucleotide sequence ID" value="NZ_PRKZ01000001.1"/>
</dbReference>
<dbReference type="InterPro" id="IPR002481">
    <property type="entry name" value="FUR"/>
</dbReference>
<dbReference type="OrthoDB" id="8659436at2"/>
<evidence type="ECO:0000256" key="6">
    <source>
        <dbReference type="ARBA" id="ARBA00023163"/>
    </source>
</evidence>
<comment type="caution">
    <text evidence="10">The sequence shown here is derived from an EMBL/GenBank/DDBJ whole genome shotgun (WGS) entry which is preliminary data.</text>
</comment>
<keyword evidence="8" id="KW-0408">Iron</keyword>
<dbReference type="GO" id="GO:0008270">
    <property type="term" value="F:zinc ion binding"/>
    <property type="evidence" value="ECO:0007669"/>
    <property type="project" value="TreeGrafter"/>
</dbReference>
<dbReference type="PANTHER" id="PTHR33202:SF7">
    <property type="entry name" value="FERRIC UPTAKE REGULATION PROTEIN"/>
    <property type="match status" value="1"/>
</dbReference>
<dbReference type="EMBL" id="PRKZ01000001">
    <property type="protein sequence ID" value="RAW52368.1"/>
    <property type="molecule type" value="Genomic_DNA"/>
</dbReference>
<dbReference type="Pfam" id="PF01475">
    <property type="entry name" value="FUR"/>
    <property type="match status" value="1"/>
</dbReference>
<dbReference type="AlphaFoldDB" id="A0A329UKQ2"/>
<evidence type="ECO:0000256" key="5">
    <source>
        <dbReference type="ARBA" id="ARBA00023125"/>
    </source>
</evidence>
<keyword evidence="7" id="KW-0479">Metal-binding</keyword>
<feature type="binding site" evidence="7">
    <location>
        <position position="120"/>
    </location>
    <ligand>
        <name>Zn(2+)</name>
        <dbReference type="ChEBI" id="CHEBI:29105"/>
    </ligand>
</feature>
<dbReference type="GO" id="GO:0045892">
    <property type="term" value="P:negative regulation of DNA-templated transcription"/>
    <property type="evidence" value="ECO:0007669"/>
    <property type="project" value="TreeGrafter"/>
</dbReference>
<dbReference type="EMBL" id="PRLE01000001">
    <property type="protein sequence ID" value="RAW61188.1"/>
    <property type="molecule type" value="Genomic_DNA"/>
</dbReference>
<keyword evidence="3 7" id="KW-0862">Zinc</keyword>
<comment type="similarity">
    <text evidence="1">Belongs to the Fur family.</text>
</comment>
<evidence type="ECO:0000313" key="11">
    <source>
        <dbReference type="Proteomes" id="UP000250583"/>
    </source>
</evidence>
<protein>
    <submittedName>
        <fullName evidence="10">Transcriptional repressor</fullName>
    </submittedName>
</protein>
<dbReference type="Gene3D" id="3.30.1490.190">
    <property type="match status" value="1"/>
</dbReference>
<keyword evidence="6" id="KW-0804">Transcription</keyword>
<dbReference type="GO" id="GO:1900376">
    <property type="term" value="P:regulation of secondary metabolite biosynthetic process"/>
    <property type="evidence" value="ECO:0007669"/>
    <property type="project" value="TreeGrafter"/>
</dbReference>
<accession>A0A329UKQ2</accession>
<comment type="cofactor">
    <cofactor evidence="8">
        <name>Mn(2+)</name>
        <dbReference type="ChEBI" id="CHEBI:29035"/>
    </cofactor>
    <cofactor evidence="8">
        <name>Fe(2+)</name>
        <dbReference type="ChEBI" id="CHEBI:29033"/>
    </cofactor>
    <text evidence="8">Binds 1 Mn(2+) or Fe(2+) ion per subunit.</text>
</comment>
<dbReference type="Proteomes" id="UP000250583">
    <property type="component" value="Unassembled WGS sequence"/>
</dbReference>
<dbReference type="InterPro" id="IPR043135">
    <property type="entry name" value="Fur_C"/>
</dbReference>
<dbReference type="Proteomes" id="UP000251634">
    <property type="component" value="Unassembled WGS sequence"/>
</dbReference>
<dbReference type="GO" id="GO:0000976">
    <property type="term" value="F:transcription cis-regulatory region binding"/>
    <property type="evidence" value="ECO:0007669"/>
    <property type="project" value="TreeGrafter"/>
</dbReference>
<dbReference type="CDD" id="cd07153">
    <property type="entry name" value="Fur_like"/>
    <property type="match status" value="1"/>
</dbReference>
<evidence type="ECO:0000256" key="8">
    <source>
        <dbReference type="PIRSR" id="PIRSR602481-2"/>
    </source>
</evidence>
<name>A0A329UKQ2_9FIRM</name>
<sequence>MRYSKQRELVLQKVEQLCDHPTAEEIYDEAIKECPGLSLGTVYRNLNSLVDAGRVRRVCIPGKADRFDHTLCWHSHMYCTVCGGVVDADVDEKQVMKLVKNQKGAVQDCAVVLFGVCEECLKKQAAQ</sequence>
<evidence type="ECO:0000313" key="12">
    <source>
        <dbReference type="Proteomes" id="UP000251634"/>
    </source>
</evidence>
<keyword evidence="2" id="KW-0678">Repressor</keyword>
<reference evidence="11 12" key="1">
    <citation type="submission" date="2018-02" db="EMBL/GenBank/DDBJ databases">
        <title>Complete genome sequencing of Faecalibacterium prausnitzii strains isolated from the human gut.</title>
        <authorList>
            <person name="Fitzgerald B.C."/>
            <person name="Shkoporov A.N."/>
            <person name="Ross P.R."/>
            <person name="Hill C."/>
        </authorList>
    </citation>
    <scope>NUCLEOTIDE SEQUENCE [LARGE SCALE GENOMIC DNA]</scope>
    <source>
        <strain evidence="10 11">APC923/61-1</strain>
        <strain evidence="9 12">APC942/8-14-2</strain>
    </source>
</reference>
<evidence type="ECO:0000313" key="9">
    <source>
        <dbReference type="EMBL" id="RAW52368.1"/>
    </source>
</evidence>
<evidence type="ECO:0000256" key="1">
    <source>
        <dbReference type="ARBA" id="ARBA00007957"/>
    </source>
</evidence>
<keyword evidence="4" id="KW-0805">Transcription regulation</keyword>
<dbReference type="Gene3D" id="1.10.10.10">
    <property type="entry name" value="Winged helix-like DNA-binding domain superfamily/Winged helix DNA-binding domain"/>
    <property type="match status" value="1"/>
</dbReference>
<organism evidence="10 11">
    <name type="scientific">Faecalibacterium prausnitzii</name>
    <dbReference type="NCBI Taxonomy" id="853"/>
    <lineage>
        <taxon>Bacteria</taxon>
        <taxon>Bacillati</taxon>
        <taxon>Bacillota</taxon>
        <taxon>Clostridia</taxon>
        <taxon>Eubacteriales</taxon>
        <taxon>Oscillospiraceae</taxon>
        <taxon>Faecalibacterium</taxon>
    </lineage>
</organism>
<feature type="binding site" evidence="8">
    <location>
        <position position="92"/>
    </location>
    <ligand>
        <name>Fe cation</name>
        <dbReference type="ChEBI" id="CHEBI:24875"/>
    </ligand>
</feature>
<dbReference type="GO" id="GO:0003700">
    <property type="term" value="F:DNA-binding transcription factor activity"/>
    <property type="evidence" value="ECO:0007669"/>
    <property type="project" value="InterPro"/>
</dbReference>
<evidence type="ECO:0000313" key="10">
    <source>
        <dbReference type="EMBL" id="RAW61188.1"/>
    </source>
</evidence>
<feature type="binding site" evidence="7">
    <location>
        <position position="82"/>
    </location>
    <ligand>
        <name>Zn(2+)</name>
        <dbReference type="ChEBI" id="CHEBI:29105"/>
    </ligand>
</feature>
<gene>
    <name evidence="10" type="ORF">C4N22_00425</name>
    <name evidence="9" type="ORF">C4N25_02890</name>
</gene>
<dbReference type="InterPro" id="IPR036388">
    <property type="entry name" value="WH-like_DNA-bd_sf"/>
</dbReference>
<proteinExistence type="inferred from homology"/>
<evidence type="ECO:0000256" key="2">
    <source>
        <dbReference type="ARBA" id="ARBA00022491"/>
    </source>
</evidence>
<evidence type="ECO:0000256" key="7">
    <source>
        <dbReference type="PIRSR" id="PIRSR602481-1"/>
    </source>
</evidence>
<dbReference type="InterPro" id="IPR036390">
    <property type="entry name" value="WH_DNA-bd_sf"/>
</dbReference>
<evidence type="ECO:0000256" key="4">
    <source>
        <dbReference type="ARBA" id="ARBA00023015"/>
    </source>
</evidence>